<name>U7QBB2_9CYAN</name>
<accession>U7QBB2</accession>
<dbReference type="EMBL" id="AUZM01000067">
    <property type="protein sequence ID" value="ERT05113.1"/>
    <property type="molecule type" value="Genomic_DNA"/>
</dbReference>
<evidence type="ECO:0000313" key="2">
    <source>
        <dbReference type="EMBL" id="ERT05113.1"/>
    </source>
</evidence>
<evidence type="ECO:0000256" key="1">
    <source>
        <dbReference type="SAM" id="Coils"/>
    </source>
</evidence>
<dbReference type="InterPro" id="IPR012899">
    <property type="entry name" value="LTXXQ"/>
</dbReference>
<dbReference type="Proteomes" id="UP000017127">
    <property type="component" value="Unassembled WGS sequence"/>
</dbReference>
<reference evidence="2 3" key="1">
    <citation type="journal article" date="2013" name="Front. Microbiol.">
        <title>Comparative genomic analyses of the cyanobacterium, Lyngbya aestuarii BL J, a powerful hydrogen producer.</title>
        <authorList>
            <person name="Kothari A."/>
            <person name="Vaughn M."/>
            <person name="Garcia-Pichel F."/>
        </authorList>
    </citation>
    <scope>NUCLEOTIDE SEQUENCE [LARGE SCALE GENOMIC DNA]</scope>
    <source>
        <strain evidence="2 3">BL J</strain>
    </source>
</reference>
<keyword evidence="3" id="KW-1185">Reference proteome</keyword>
<dbReference type="AlphaFoldDB" id="U7QBB2"/>
<proteinExistence type="predicted"/>
<keyword evidence="1" id="KW-0175">Coiled coil</keyword>
<feature type="coiled-coil region" evidence="1">
    <location>
        <begin position="62"/>
        <end position="123"/>
    </location>
</feature>
<dbReference type="GO" id="GO:0042597">
    <property type="term" value="C:periplasmic space"/>
    <property type="evidence" value="ECO:0007669"/>
    <property type="project" value="InterPro"/>
</dbReference>
<comment type="caution">
    <text evidence="2">The sequence shown here is derived from an EMBL/GenBank/DDBJ whole genome shotgun (WGS) entry which is preliminary data.</text>
</comment>
<organism evidence="2 3">
    <name type="scientific">Lyngbya aestuarii BL J</name>
    <dbReference type="NCBI Taxonomy" id="1348334"/>
    <lineage>
        <taxon>Bacteria</taxon>
        <taxon>Bacillati</taxon>
        <taxon>Cyanobacteriota</taxon>
        <taxon>Cyanophyceae</taxon>
        <taxon>Oscillatoriophycideae</taxon>
        <taxon>Oscillatoriales</taxon>
        <taxon>Microcoleaceae</taxon>
        <taxon>Lyngbya</taxon>
    </lineage>
</organism>
<dbReference type="CDD" id="cd09916">
    <property type="entry name" value="CpxP_like"/>
    <property type="match status" value="1"/>
</dbReference>
<dbReference type="Pfam" id="PF07813">
    <property type="entry name" value="LTXXQ"/>
    <property type="match status" value="1"/>
</dbReference>
<dbReference type="OrthoDB" id="531812at2"/>
<sequence>MLKSWVFGLTLLLFCGKGAIANCEILPRSFPNVLAQAKVYAGEPDDDTEQLLEQLNATPEQKQKMEDIRAQYQDQISQHKKQVRQTQQQLQELLSTNARESQIRQKYDELIRLKQEMSKLQFEIILQVREVLTPEQRRQFADIMEQRRRNRPR</sequence>
<dbReference type="RefSeq" id="WP_023068615.1">
    <property type="nucleotide sequence ID" value="NZ_AUZM01000067.1"/>
</dbReference>
<evidence type="ECO:0000313" key="3">
    <source>
        <dbReference type="Proteomes" id="UP000017127"/>
    </source>
</evidence>
<protein>
    <submittedName>
        <fullName evidence="2">LTXXQ motif family protein</fullName>
    </submittedName>
</protein>
<gene>
    <name evidence="2" type="ORF">M595_4936</name>
</gene>
<dbReference type="Gene3D" id="1.20.120.1490">
    <property type="match status" value="1"/>
</dbReference>